<organism evidence="2">
    <name type="scientific">hydrothermal vent metagenome</name>
    <dbReference type="NCBI Taxonomy" id="652676"/>
    <lineage>
        <taxon>unclassified sequences</taxon>
        <taxon>metagenomes</taxon>
        <taxon>ecological metagenomes</taxon>
    </lineage>
</organism>
<feature type="domain" description="Ice-binding protein C-terminal" evidence="1">
    <location>
        <begin position="179"/>
        <end position="198"/>
    </location>
</feature>
<dbReference type="Gene3D" id="2.60.120.260">
    <property type="entry name" value="Galactose-binding domain-like"/>
    <property type="match status" value="1"/>
</dbReference>
<dbReference type="Pfam" id="PF07589">
    <property type="entry name" value="PEP-CTERM"/>
    <property type="match status" value="1"/>
</dbReference>
<dbReference type="NCBIfam" id="TIGR02595">
    <property type="entry name" value="PEP_CTERM"/>
    <property type="match status" value="1"/>
</dbReference>
<dbReference type="AlphaFoldDB" id="A0A3B1B8T3"/>
<protein>
    <recommendedName>
        <fullName evidence="1">Ice-binding protein C-terminal domain-containing protein</fullName>
    </recommendedName>
</protein>
<sequence length="205" mass="21559">MKKIFVLIAIMFGLMQSAQAVIITNGDFSTDASGWSTSAAFGGYSADDGNPAGSFLLNGGGSTSSDPWISQTVSGLTIGAIYDLSWDLLLHADWNGSSANGLSFGVFLNGDVIDLSQQLTNDWVSDQVSFTAFDKSLTLMFAAELDNRTPGVNGTTDVSYYIDNISLTQQIDNGPGGGVPEPATLLLLAVGLTGFGFSGWYKKQV</sequence>
<accession>A0A3B1B8T3</accession>
<evidence type="ECO:0000259" key="1">
    <source>
        <dbReference type="Pfam" id="PF07589"/>
    </source>
</evidence>
<evidence type="ECO:0000313" key="2">
    <source>
        <dbReference type="EMBL" id="VAX14659.1"/>
    </source>
</evidence>
<dbReference type="InterPro" id="IPR008979">
    <property type="entry name" value="Galactose-bd-like_sf"/>
</dbReference>
<proteinExistence type="predicted"/>
<reference evidence="2" key="1">
    <citation type="submission" date="2018-06" db="EMBL/GenBank/DDBJ databases">
        <authorList>
            <person name="Zhirakovskaya E."/>
        </authorList>
    </citation>
    <scope>NUCLEOTIDE SEQUENCE</scope>
</reference>
<dbReference type="SUPFAM" id="SSF49785">
    <property type="entry name" value="Galactose-binding domain-like"/>
    <property type="match status" value="1"/>
</dbReference>
<gene>
    <name evidence="2" type="ORF">MNBD_GAMMA24-2628</name>
</gene>
<dbReference type="InterPro" id="IPR013424">
    <property type="entry name" value="Ice-binding_C"/>
</dbReference>
<name>A0A3B1B8T3_9ZZZZ</name>
<dbReference type="EMBL" id="UOFZ01000187">
    <property type="protein sequence ID" value="VAX14659.1"/>
    <property type="molecule type" value="Genomic_DNA"/>
</dbReference>